<dbReference type="AlphaFoldDB" id="A0A1C3HHH9"/>
<reference evidence="2" key="1">
    <citation type="submission" date="2016-05" db="EMBL/GenBank/DDBJ databases">
        <authorList>
            <person name="Cock P.J.A."/>
            <person name="Cock P.J.A."/>
        </authorList>
    </citation>
    <scope>NUCLEOTIDE SEQUENCE</scope>
    <source>
        <strain evidence="2">PWN146_assembly</strain>
    </source>
</reference>
<dbReference type="InterPro" id="IPR014875">
    <property type="entry name" value="Mor_transcription_activator"/>
</dbReference>
<dbReference type="EMBL" id="LT575490">
    <property type="protein sequence ID" value="SAY44516.1"/>
    <property type="molecule type" value="Genomic_DNA"/>
</dbReference>
<evidence type="ECO:0000313" key="2">
    <source>
        <dbReference type="EMBL" id="SAY44516.1"/>
    </source>
</evidence>
<dbReference type="SUPFAM" id="SSF46689">
    <property type="entry name" value="Homeodomain-like"/>
    <property type="match status" value="1"/>
</dbReference>
<evidence type="ECO:0000259" key="1">
    <source>
        <dbReference type="Pfam" id="PF08765"/>
    </source>
</evidence>
<dbReference type="PANTHER" id="PTHR37812:SF1">
    <property type="entry name" value="MU-LIKE PROPHAGE FLUMU PROTEIN C"/>
    <property type="match status" value="1"/>
</dbReference>
<organism evidence="2">
    <name type="scientific">Serratia marcescens</name>
    <dbReference type="NCBI Taxonomy" id="615"/>
    <lineage>
        <taxon>Bacteria</taxon>
        <taxon>Pseudomonadati</taxon>
        <taxon>Pseudomonadota</taxon>
        <taxon>Gammaproteobacteria</taxon>
        <taxon>Enterobacterales</taxon>
        <taxon>Yersiniaceae</taxon>
        <taxon>Serratia</taxon>
    </lineage>
</organism>
<feature type="domain" description="Mor transcription activator" evidence="1">
    <location>
        <begin position="9"/>
        <end position="115"/>
    </location>
</feature>
<protein>
    <submittedName>
        <fullName evidence="2">Mor transcription activator family protein</fullName>
    </submittedName>
</protein>
<dbReference type="InterPro" id="IPR009057">
    <property type="entry name" value="Homeodomain-like_sf"/>
</dbReference>
<accession>A0A1C3HHH9</accession>
<name>A0A1C3HHH9_SERMA</name>
<dbReference type="InterPro" id="IPR052411">
    <property type="entry name" value="c-mor_Regulatory_Protein"/>
</dbReference>
<dbReference type="Gene3D" id="1.10.10.60">
    <property type="entry name" value="Homeodomain-like"/>
    <property type="match status" value="1"/>
</dbReference>
<dbReference type="Pfam" id="PF08765">
    <property type="entry name" value="Mor"/>
    <property type="match status" value="1"/>
</dbReference>
<dbReference type="PANTHER" id="PTHR37812">
    <property type="entry name" value="MU-LIKE PROPHAGE FLUMU PROTEIN C"/>
    <property type="match status" value="1"/>
</dbReference>
<gene>
    <name evidence="2" type="ORF">PWN146_03226</name>
</gene>
<sequence>MNDHLFRTKAPELLVDLAAHTASSIRQVLDVSPEVAEQIGQAVANNMMRVWGGQNVYMPLGMSWKLSQRDRDIFNECNGRNHHELARKYGVSLQWIYAVVKRVKKEELERVQGNLFDDAPEQSNRR</sequence>
<proteinExistence type="predicted"/>
<dbReference type="RefSeq" id="WP_072627882.1">
    <property type="nucleotide sequence ID" value="NZ_CP053918.1"/>
</dbReference>